<keyword evidence="4" id="KW-0808">Transferase</keyword>
<feature type="transmembrane region" description="Helical" evidence="8">
    <location>
        <begin position="31"/>
        <end position="51"/>
    </location>
</feature>
<dbReference type="EMBL" id="FNGF01000006">
    <property type="protein sequence ID" value="SDL47587.1"/>
    <property type="molecule type" value="Genomic_DNA"/>
</dbReference>
<dbReference type="GO" id="GO:0004673">
    <property type="term" value="F:protein histidine kinase activity"/>
    <property type="evidence" value="ECO:0007669"/>
    <property type="project" value="UniProtKB-EC"/>
</dbReference>
<evidence type="ECO:0000256" key="3">
    <source>
        <dbReference type="ARBA" id="ARBA00022553"/>
    </source>
</evidence>
<evidence type="ECO:0000256" key="7">
    <source>
        <dbReference type="SAM" id="MobiDB-lite"/>
    </source>
</evidence>
<dbReference type="SUPFAM" id="SSF55874">
    <property type="entry name" value="ATPase domain of HSP90 chaperone/DNA topoisomerase II/histidine kinase"/>
    <property type="match status" value="1"/>
</dbReference>
<proteinExistence type="predicted"/>
<protein>
    <recommendedName>
        <fullName evidence="2">histidine kinase</fullName>
        <ecNumber evidence="2">2.7.13.3</ecNumber>
    </recommendedName>
</protein>
<feature type="compositionally biased region" description="Pro residues" evidence="7">
    <location>
        <begin position="657"/>
        <end position="668"/>
    </location>
</feature>
<evidence type="ECO:0000256" key="8">
    <source>
        <dbReference type="SAM" id="Phobius"/>
    </source>
</evidence>
<dbReference type="Gene3D" id="6.10.340.10">
    <property type="match status" value="1"/>
</dbReference>
<dbReference type="GO" id="GO:0000160">
    <property type="term" value="P:phosphorelay signal transduction system"/>
    <property type="evidence" value="ECO:0007669"/>
    <property type="project" value="UniProtKB-KW"/>
</dbReference>
<evidence type="ECO:0000259" key="9">
    <source>
        <dbReference type="PROSITE" id="PS50109"/>
    </source>
</evidence>
<evidence type="ECO:0000313" key="10">
    <source>
        <dbReference type="EMBL" id="SDL47587.1"/>
    </source>
</evidence>
<feature type="compositionally biased region" description="Polar residues" evidence="7">
    <location>
        <begin position="697"/>
        <end position="713"/>
    </location>
</feature>
<dbReference type="InterPro" id="IPR003594">
    <property type="entry name" value="HATPase_dom"/>
</dbReference>
<dbReference type="AlphaFoldDB" id="A0A1G9KD20"/>
<evidence type="ECO:0000256" key="2">
    <source>
        <dbReference type="ARBA" id="ARBA00012438"/>
    </source>
</evidence>
<feature type="region of interest" description="Disordered" evidence="7">
    <location>
        <begin position="774"/>
        <end position="794"/>
    </location>
</feature>
<evidence type="ECO:0000256" key="5">
    <source>
        <dbReference type="ARBA" id="ARBA00022777"/>
    </source>
</evidence>
<dbReference type="InterPro" id="IPR005467">
    <property type="entry name" value="His_kinase_dom"/>
</dbReference>
<name>A0A1G9KD20_9ACTN</name>
<feature type="transmembrane region" description="Helical" evidence="8">
    <location>
        <begin position="333"/>
        <end position="354"/>
    </location>
</feature>
<evidence type="ECO:0000256" key="4">
    <source>
        <dbReference type="ARBA" id="ARBA00022679"/>
    </source>
</evidence>
<evidence type="ECO:0000256" key="6">
    <source>
        <dbReference type="ARBA" id="ARBA00023012"/>
    </source>
</evidence>
<keyword evidence="5 10" id="KW-0418">Kinase</keyword>
<dbReference type="SMART" id="SM00387">
    <property type="entry name" value="HATPase_c"/>
    <property type="match status" value="1"/>
</dbReference>
<evidence type="ECO:0000256" key="1">
    <source>
        <dbReference type="ARBA" id="ARBA00000085"/>
    </source>
</evidence>
<dbReference type="PROSITE" id="PS50109">
    <property type="entry name" value="HIS_KIN"/>
    <property type="match status" value="1"/>
</dbReference>
<keyword evidence="8" id="KW-1133">Transmembrane helix</keyword>
<feature type="region of interest" description="Disordered" evidence="7">
    <location>
        <begin position="655"/>
        <end position="739"/>
    </location>
</feature>
<dbReference type="PANTHER" id="PTHR44936:SF9">
    <property type="entry name" value="SENSOR PROTEIN CREC"/>
    <property type="match status" value="1"/>
</dbReference>
<accession>A0A1G9KD20</accession>
<dbReference type="STRING" id="380244.SAMN05216298_3990"/>
<gene>
    <name evidence="10" type="ORF">SAMN05216298_3990</name>
</gene>
<feature type="domain" description="Histidine kinase" evidence="9">
    <location>
        <begin position="550"/>
        <end position="653"/>
    </location>
</feature>
<comment type="catalytic activity">
    <reaction evidence="1">
        <text>ATP + protein L-histidine = ADP + protein N-phospho-L-histidine.</text>
        <dbReference type="EC" id="2.7.13.3"/>
    </reaction>
</comment>
<keyword evidence="3" id="KW-0597">Phosphoprotein</keyword>
<keyword evidence="8" id="KW-0812">Transmembrane</keyword>
<feature type="region of interest" description="Disordered" evidence="7">
    <location>
        <begin position="1"/>
        <end position="23"/>
    </location>
</feature>
<evidence type="ECO:0000313" key="11">
    <source>
        <dbReference type="Proteomes" id="UP000198662"/>
    </source>
</evidence>
<keyword evidence="8" id="KW-0472">Membrane</keyword>
<dbReference type="Pfam" id="PF02518">
    <property type="entry name" value="HATPase_c"/>
    <property type="match status" value="1"/>
</dbReference>
<keyword evidence="6" id="KW-0902">Two-component regulatory system</keyword>
<dbReference type="EC" id="2.7.13.3" evidence="2"/>
<dbReference type="Gene3D" id="3.30.565.10">
    <property type="entry name" value="Histidine kinase-like ATPase, C-terminal domain"/>
    <property type="match status" value="1"/>
</dbReference>
<reference evidence="11" key="1">
    <citation type="submission" date="2016-10" db="EMBL/GenBank/DDBJ databases">
        <authorList>
            <person name="Varghese N."/>
            <person name="Submissions S."/>
        </authorList>
    </citation>
    <scope>NUCLEOTIDE SEQUENCE [LARGE SCALE GENOMIC DNA]</scope>
    <source>
        <strain evidence="11">CGMCC 4.3147</strain>
    </source>
</reference>
<keyword evidence="11" id="KW-1185">Reference proteome</keyword>
<dbReference type="InterPro" id="IPR050980">
    <property type="entry name" value="2C_sensor_his_kinase"/>
</dbReference>
<sequence>MNDELAESPPSRTKRQPRGGPWSRMRIRTKLTIMLLVPALTLAGMVALRLVESADEAQDISATADAVELARDVNAVIAAIQDERKDAARLVYQEQTGSTDAEAISTSFANHETATGEALDELAATRENLDLDAEAESLLARADAPLARLETARSAVAEGTVEAVHLTVYNSMVARLSAVLDHAVDLAGTAELTRIVRTASLLSTIDEYSEQIRILTLSLEDGKPLAGKHRTFMRLTAAREESLNEYRRIVAQTDPGAAVFEVGGIGSSDAREANAFESTIAGSRADDEQEVEHYALMAAYDARHADTSALIGESLDEATDEAGAVSAAAVRRLVIESSIAVVALALAWLIAFTIGRSVTRGLRDLSGSARQIAMVDLPQAVKRVDQQQGLGGLSPFEYAARTTPPMQVRGDDELSEVGEAFNIVHREAIRVSAQQALLRYHVGAIFVRLARRGHSLTGRLTAELDAAEKNEQDPERLQRLFRLDHLASLIGRANDSLLVLGGSSAAKVRTTDASLDDVLIAAQSRIEYYTRIEAAADEGAWVKADYVDDVVQLLAELMDNATRYSESAAEITARVLTGKVIIQVRDHGIGIEPDRMERFNDRLRRDTPVDLEAMQAMGLTVVGFLSGRHGIEVELRPSIGGGVVAEIAVPGALLSFTPPPRTQRPPTLPGGAAGARTVPLPRPRANAPLFARADNPELTQQPADPNQVPQQRQPARHVAPEPRALPAGPSPRVSAVDDTRPLPVLSTSTTAVLSELPEIKFDVTVVHADPSLRAGHALPQPKKAPTFGPNGLPRRDPMTNLVPGAVAPSPGQDGMVIERNPRSIGATYSAYARGLSSSRTAGPQNEK</sequence>
<organism evidence="10 11">
    <name type="scientific">Glycomyces sambucus</name>
    <dbReference type="NCBI Taxonomy" id="380244"/>
    <lineage>
        <taxon>Bacteria</taxon>
        <taxon>Bacillati</taxon>
        <taxon>Actinomycetota</taxon>
        <taxon>Actinomycetes</taxon>
        <taxon>Glycomycetales</taxon>
        <taxon>Glycomycetaceae</taxon>
        <taxon>Glycomyces</taxon>
    </lineage>
</organism>
<dbReference type="Proteomes" id="UP000198662">
    <property type="component" value="Unassembled WGS sequence"/>
</dbReference>
<dbReference type="InterPro" id="IPR036890">
    <property type="entry name" value="HATPase_C_sf"/>
</dbReference>
<dbReference type="PANTHER" id="PTHR44936">
    <property type="entry name" value="SENSOR PROTEIN CREC"/>
    <property type="match status" value="1"/>
</dbReference>